<dbReference type="KEGG" id="tva:4754601"/>
<sequence length="422" mass="47308">MMNQTISALVIQSLAKSPLLLSSRATFQKNIQFDKVIANNFVSNFFKTCNTRDNIQFKSSKFNKFLNSAISFQSISLYNISFTNGYSYNGDSVLNITRCTFTKCSNVGGIGGAVSIPFPQDSYPQIQVHQCIFRDCRSDRGGALFIGGTKVDLSETCISRCIGDNAHHAVAAYTTSKKCPSTTTLCSIFCCPNNYTGGDNVISVFRNSPIIASTNSTYNRFHGDGCFVASIGLEKVMVSYSFFGYNLGDDGFYSLGSNLTRLFRLQVFNNTVDSMFVSCNQDNSKKHIIYLVYTEIERSNYDNRSISHKLNIKYNINIINCRIDRDTAVKVKKDAISISASGILEQRNVLTSFFYDRECEFNLVPSLTRMKGSDMKISYPYILIPITIVAGIIPFVLIFISIRSKALQEEWMLAQQDYMKTT</sequence>
<keyword evidence="1" id="KW-0812">Transmembrane</keyword>
<feature type="transmembrane region" description="Helical" evidence="1">
    <location>
        <begin position="379"/>
        <end position="402"/>
    </location>
</feature>
<dbReference type="VEuPathDB" id="TrichDB:TVAGG3_0429890"/>
<name>A2FE53_TRIV3</name>
<evidence type="ECO:0000313" key="2">
    <source>
        <dbReference type="EMBL" id="EAX96825.1"/>
    </source>
</evidence>
<keyword evidence="1" id="KW-0472">Membrane</keyword>
<accession>A2FE53</accession>
<dbReference type="InParanoid" id="A2FE53"/>
<protein>
    <submittedName>
        <fullName evidence="2">Uncharacterized protein</fullName>
    </submittedName>
</protein>
<dbReference type="VEuPathDB" id="TrichDB:TVAG_107120"/>
<reference evidence="2" key="1">
    <citation type="submission" date="2006-10" db="EMBL/GenBank/DDBJ databases">
        <authorList>
            <person name="Amadeo P."/>
            <person name="Zhao Q."/>
            <person name="Wortman J."/>
            <person name="Fraser-Liggett C."/>
            <person name="Carlton J."/>
        </authorList>
    </citation>
    <scope>NUCLEOTIDE SEQUENCE</scope>
    <source>
        <strain evidence="2">G3</strain>
    </source>
</reference>
<dbReference type="Proteomes" id="UP000001542">
    <property type="component" value="Unassembled WGS sequence"/>
</dbReference>
<keyword evidence="3" id="KW-1185">Reference proteome</keyword>
<dbReference type="EMBL" id="DS113742">
    <property type="protein sequence ID" value="EAX96825.1"/>
    <property type="molecule type" value="Genomic_DNA"/>
</dbReference>
<organism evidence="2 3">
    <name type="scientific">Trichomonas vaginalis (strain ATCC PRA-98 / G3)</name>
    <dbReference type="NCBI Taxonomy" id="412133"/>
    <lineage>
        <taxon>Eukaryota</taxon>
        <taxon>Metamonada</taxon>
        <taxon>Parabasalia</taxon>
        <taxon>Trichomonadida</taxon>
        <taxon>Trichomonadidae</taxon>
        <taxon>Trichomonas</taxon>
    </lineage>
</organism>
<evidence type="ECO:0000256" key="1">
    <source>
        <dbReference type="SAM" id="Phobius"/>
    </source>
</evidence>
<gene>
    <name evidence="2" type="ORF">TVAG_107120</name>
</gene>
<dbReference type="AlphaFoldDB" id="A2FE53"/>
<evidence type="ECO:0000313" key="3">
    <source>
        <dbReference type="Proteomes" id="UP000001542"/>
    </source>
</evidence>
<proteinExistence type="predicted"/>
<reference evidence="2" key="2">
    <citation type="journal article" date="2007" name="Science">
        <title>Draft genome sequence of the sexually transmitted pathogen Trichomonas vaginalis.</title>
        <authorList>
            <person name="Carlton J.M."/>
            <person name="Hirt R.P."/>
            <person name="Silva J.C."/>
            <person name="Delcher A.L."/>
            <person name="Schatz M."/>
            <person name="Zhao Q."/>
            <person name="Wortman J.R."/>
            <person name="Bidwell S.L."/>
            <person name="Alsmark U.C.M."/>
            <person name="Besteiro S."/>
            <person name="Sicheritz-Ponten T."/>
            <person name="Noel C.J."/>
            <person name="Dacks J.B."/>
            <person name="Foster P.G."/>
            <person name="Simillion C."/>
            <person name="Van de Peer Y."/>
            <person name="Miranda-Saavedra D."/>
            <person name="Barton G.J."/>
            <person name="Westrop G.D."/>
            <person name="Mueller S."/>
            <person name="Dessi D."/>
            <person name="Fiori P.L."/>
            <person name="Ren Q."/>
            <person name="Paulsen I."/>
            <person name="Zhang H."/>
            <person name="Bastida-Corcuera F.D."/>
            <person name="Simoes-Barbosa A."/>
            <person name="Brown M.T."/>
            <person name="Hayes R.D."/>
            <person name="Mukherjee M."/>
            <person name="Okumura C.Y."/>
            <person name="Schneider R."/>
            <person name="Smith A.J."/>
            <person name="Vanacova S."/>
            <person name="Villalvazo M."/>
            <person name="Haas B.J."/>
            <person name="Pertea M."/>
            <person name="Feldblyum T.V."/>
            <person name="Utterback T.R."/>
            <person name="Shu C.L."/>
            <person name="Osoegawa K."/>
            <person name="de Jong P.J."/>
            <person name="Hrdy I."/>
            <person name="Horvathova L."/>
            <person name="Zubacova Z."/>
            <person name="Dolezal P."/>
            <person name="Malik S.B."/>
            <person name="Logsdon J.M. Jr."/>
            <person name="Henze K."/>
            <person name="Gupta A."/>
            <person name="Wang C.C."/>
            <person name="Dunne R.L."/>
            <person name="Upcroft J.A."/>
            <person name="Upcroft P."/>
            <person name="White O."/>
            <person name="Salzberg S.L."/>
            <person name="Tang P."/>
            <person name="Chiu C.-H."/>
            <person name="Lee Y.-S."/>
            <person name="Embley T.M."/>
            <person name="Coombs G.H."/>
            <person name="Mottram J.C."/>
            <person name="Tachezy J."/>
            <person name="Fraser-Liggett C.M."/>
            <person name="Johnson P.J."/>
        </authorList>
    </citation>
    <scope>NUCLEOTIDE SEQUENCE [LARGE SCALE GENOMIC DNA]</scope>
    <source>
        <strain evidence="2">G3</strain>
    </source>
</reference>
<keyword evidence="1" id="KW-1133">Transmembrane helix</keyword>
<dbReference type="RefSeq" id="XP_001309755.1">
    <property type="nucleotide sequence ID" value="XM_001309754.1"/>
</dbReference>